<evidence type="ECO:0008006" key="3">
    <source>
        <dbReference type="Google" id="ProtNLM"/>
    </source>
</evidence>
<accession>A0AAD9WPU5</accession>
<name>A0AAD9WPU5_9ROSI</name>
<reference evidence="1" key="1">
    <citation type="journal article" date="2023" name="Plant J.">
        <title>Genome sequences and population genomics provide insights into the demographic history, inbreeding, and mutation load of two 'living fossil' tree species of Dipteronia.</title>
        <authorList>
            <person name="Feng Y."/>
            <person name="Comes H.P."/>
            <person name="Chen J."/>
            <person name="Zhu S."/>
            <person name="Lu R."/>
            <person name="Zhang X."/>
            <person name="Li P."/>
            <person name="Qiu J."/>
            <person name="Olsen K.M."/>
            <person name="Qiu Y."/>
        </authorList>
    </citation>
    <scope>NUCLEOTIDE SEQUENCE</scope>
    <source>
        <strain evidence="1">KIB01</strain>
    </source>
</reference>
<gene>
    <name evidence="1" type="ORF">Ddye_026751</name>
</gene>
<dbReference type="AlphaFoldDB" id="A0AAD9WPU5"/>
<dbReference type="PANTHER" id="PTHR46250">
    <property type="entry name" value="MYB/SANT-LIKE DNA-BINDING DOMAIN PROTEIN-RELATED"/>
    <property type="match status" value="1"/>
</dbReference>
<dbReference type="EMBL" id="JANJYI010000008">
    <property type="protein sequence ID" value="KAK2638956.1"/>
    <property type="molecule type" value="Genomic_DNA"/>
</dbReference>
<proteinExistence type="predicted"/>
<organism evidence="1 2">
    <name type="scientific">Dipteronia dyeriana</name>
    <dbReference type="NCBI Taxonomy" id="168575"/>
    <lineage>
        <taxon>Eukaryota</taxon>
        <taxon>Viridiplantae</taxon>
        <taxon>Streptophyta</taxon>
        <taxon>Embryophyta</taxon>
        <taxon>Tracheophyta</taxon>
        <taxon>Spermatophyta</taxon>
        <taxon>Magnoliopsida</taxon>
        <taxon>eudicotyledons</taxon>
        <taxon>Gunneridae</taxon>
        <taxon>Pentapetalae</taxon>
        <taxon>rosids</taxon>
        <taxon>malvids</taxon>
        <taxon>Sapindales</taxon>
        <taxon>Sapindaceae</taxon>
        <taxon>Hippocastanoideae</taxon>
        <taxon>Acereae</taxon>
        <taxon>Dipteronia</taxon>
    </lineage>
</organism>
<evidence type="ECO:0000313" key="1">
    <source>
        <dbReference type="EMBL" id="KAK2638956.1"/>
    </source>
</evidence>
<protein>
    <recommendedName>
        <fullName evidence="3">Myb/SANT-like domain-containing protein</fullName>
    </recommendedName>
</protein>
<dbReference type="Proteomes" id="UP001280121">
    <property type="component" value="Unassembled WGS sequence"/>
</dbReference>
<evidence type="ECO:0000313" key="2">
    <source>
        <dbReference type="Proteomes" id="UP001280121"/>
    </source>
</evidence>
<sequence length="184" mass="21151">MDVGGSSQINEQDRRACRRTWTKEEEDTLLSIMDEIVTNCGRADCGSFKIGTLKIMQSRLANIQPNCSLRASPHIESKVKTWKKDYGIAYDIINTSGLMCVEVDINEAWHSYVQVKEWRDKPFPLYERLDYIFRKDRAARKTTYTPENLAADVDVDDNFDNEFEMSGNFSPMSVNKLILTSQCT</sequence>
<comment type="caution">
    <text evidence="1">The sequence shown here is derived from an EMBL/GenBank/DDBJ whole genome shotgun (WGS) entry which is preliminary data.</text>
</comment>
<dbReference type="PANTHER" id="PTHR46250:SF15">
    <property type="entry name" value="OS01G0523800 PROTEIN"/>
    <property type="match status" value="1"/>
</dbReference>
<keyword evidence="2" id="KW-1185">Reference proteome</keyword>